<evidence type="ECO:0008006" key="5">
    <source>
        <dbReference type="Google" id="ProtNLM"/>
    </source>
</evidence>
<organism evidence="3 4">
    <name type="scientific">Pontixanthobacter rizhaonensis</name>
    <dbReference type="NCBI Taxonomy" id="2730337"/>
    <lineage>
        <taxon>Bacteria</taxon>
        <taxon>Pseudomonadati</taxon>
        <taxon>Pseudomonadota</taxon>
        <taxon>Alphaproteobacteria</taxon>
        <taxon>Sphingomonadales</taxon>
        <taxon>Erythrobacteraceae</taxon>
        <taxon>Pontixanthobacter</taxon>
    </lineage>
</organism>
<dbReference type="RefSeq" id="WP_170011921.1">
    <property type="nucleotide sequence ID" value="NZ_JABCRE010000002.1"/>
</dbReference>
<dbReference type="EMBL" id="JABCRE010000002">
    <property type="protein sequence ID" value="NMW31950.1"/>
    <property type="molecule type" value="Genomic_DNA"/>
</dbReference>
<evidence type="ECO:0000313" key="4">
    <source>
        <dbReference type="Proteomes" id="UP000561181"/>
    </source>
</evidence>
<feature type="signal peptide" evidence="2">
    <location>
        <begin position="1"/>
        <end position="21"/>
    </location>
</feature>
<gene>
    <name evidence="3" type="ORF">HKD42_07750</name>
</gene>
<feature type="region of interest" description="Disordered" evidence="1">
    <location>
        <begin position="23"/>
        <end position="48"/>
    </location>
</feature>
<sequence>MKFYASALLAALALSACKPPASDEYSGRGEAADQTTGPSAPIASPDTTDAFWADSTQGDRIIYGQPGKAPYLALSCEESADGSDIHVTRFTQADREAQALMALIGNGHMARLPVDATFNGTVWLWEGRYNAADTDLDVLTGPRQVELTIPGAGRVVLNPSDRPAQLIAECRRSAAMDAALP</sequence>
<protein>
    <recommendedName>
        <fullName evidence="5">Lipoprotein</fullName>
    </recommendedName>
</protein>
<comment type="caution">
    <text evidence="3">The sequence shown here is derived from an EMBL/GenBank/DDBJ whole genome shotgun (WGS) entry which is preliminary data.</text>
</comment>
<dbReference type="AlphaFoldDB" id="A0A848QMH4"/>
<feature type="chain" id="PRO_5032829890" description="Lipoprotein" evidence="2">
    <location>
        <begin position="22"/>
        <end position="181"/>
    </location>
</feature>
<reference evidence="3 4" key="1">
    <citation type="submission" date="2020-04" db="EMBL/GenBank/DDBJ databases">
        <authorList>
            <person name="Liu A."/>
        </authorList>
    </citation>
    <scope>NUCLEOTIDE SEQUENCE [LARGE SCALE GENOMIC DNA]</scope>
    <source>
        <strain evidence="3 4">RZ02</strain>
    </source>
</reference>
<proteinExistence type="predicted"/>
<evidence type="ECO:0000256" key="2">
    <source>
        <dbReference type="SAM" id="SignalP"/>
    </source>
</evidence>
<accession>A0A848QMH4</accession>
<keyword evidence="4" id="KW-1185">Reference proteome</keyword>
<name>A0A848QMH4_9SPHN</name>
<keyword evidence="2" id="KW-0732">Signal</keyword>
<dbReference type="Proteomes" id="UP000561181">
    <property type="component" value="Unassembled WGS sequence"/>
</dbReference>
<dbReference type="PROSITE" id="PS51257">
    <property type="entry name" value="PROKAR_LIPOPROTEIN"/>
    <property type="match status" value="1"/>
</dbReference>
<evidence type="ECO:0000256" key="1">
    <source>
        <dbReference type="SAM" id="MobiDB-lite"/>
    </source>
</evidence>
<evidence type="ECO:0000313" key="3">
    <source>
        <dbReference type="EMBL" id="NMW31950.1"/>
    </source>
</evidence>